<accession>A0A1L4DGS8</accession>
<name>A0A1L4DGS8_BORAF</name>
<dbReference type="AlphaFoldDB" id="A0A1L4DGS8"/>
<keyword evidence="1" id="KW-0175">Coiled coil</keyword>
<proteinExistence type="predicted"/>
<keyword evidence="2" id="KW-0812">Transmembrane</keyword>
<feature type="transmembrane region" description="Helical" evidence="2">
    <location>
        <begin position="91"/>
        <end position="114"/>
    </location>
</feature>
<keyword evidence="2" id="KW-1133">Transmembrane helix</keyword>
<keyword evidence="3" id="KW-0614">Plasmid</keyword>
<protein>
    <submittedName>
        <fullName evidence="3">Uncharacterized protein</fullName>
    </submittedName>
</protein>
<organism evidence="3">
    <name type="scientific">Borreliella afzelii</name>
    <name type="common">Borrelia afzelii</name>
    <dbReference type="NCBI Taxonomy" id="29518"/>
    <lineage>
        <taxon>Bacteria</taxon>
        <taxon>Pseudomonadati</taxon>
        <taxon>Spirochaetota</taxon>
        <taxon>Spirochaetia</taxon>
        <taxon>Spirochaetales</taxon>
        <taxon>Borreliaceae</taxon>
        <taxon>Borreliella</taxon>
    </lineage>
</organism>
<sequence length="116" mass="13629">MPNIKKHNFNLNDEKNLSQKDIHNNVENIKKDIFVIRENTAKEVSILDGKIHNLETQLAALKNDTKDIKKEFYKNNAFIKTMFQKYYIKNIFVLIIVPPFITTIFVGIVLYIIAKF</sequence>
<feature type="coiled-coil region" evidence="1">
    <location>
        <begin position="44"/>
        <end position="71"/>
    </location>
</feature>
<evidence type="ECO:0000313" key="3">
    <source>
        <dbReference type="EMBL" id="APJ09396.1"/>
    </source>
</evidence>
<dbReference type="RefSeq" id="WP_073999440.1">
    <property type="nucleotide sequence ID" value="NZ_CP018274.1"/>
</dbReference>
<evidence type="ECO:0000256" key="1">
    <source>
        <dbReference type="SAM" id="Coils"/>
    </source>
</evidence>
<geneLocation type="plasmid" evidence="3">
    <name>unnamed</name>
</geneLocation>
<dbReference type="EMBL" id="CP018274">
    <property type="protein sequence ID" value="APJ09396.1"/>
    <property type="molecule type" value="Genomic_DNA"/>
</dbReference>
<keyword evidence="2" id="KW-0472">Membrane</keyword>
<gene>
    <name evidence="3" type="ORF">BLA32_05895</name>
</gene>
<reference evidence="3" key="1">
    <citation type="submission" date="2016-11" db="EMBL/GenBank/DDBJ databases">
        <title>Borrelia afzelii Genome sequencing and assembly.</title>
        <authorList>
            <person name="Bontemps-Gallo S."/>
        </authorList>
    </citation>
    <scope>NUCLEOTIDE SEQUENCE</scope>
    <source>
        <strain evidence="3">BO23</strain>
        <plasmid evidence="3">unnamed</plasmid>
    </source>
</reference>
<evidence type="ECO:0000256" key="2">
    <source>
        <dbReference type="SAM" id="Phobius"/>
    </source>
</evidence>